<dbReference type="GO" id="GO:0003677">
    <property type="term" value="F:DNA binding"/>
    <property type="evidence" value="ECO:0007669"/>
    <property type="project" value="UniProtKB-KW"/>
</dbReference>
<evidence type="ECO:0000259" key="2">
    <source>
        <dbReference type="PROSITE" id="PS50943"/>
    </source>
</evidence>
<dbReference type="Gene3D" id="1.10.260.40">
    <property type="entry name" value="lambda repressor-like DNA-binding domains"/>
    <property type="match status" value="1"/>
</dbReference>
<dbReference type="AlphaFoldDB" id="A0A173TTJ5"/>
<dbReference type="PANTHER" id="PTHR46797:SF1">
    <property type="entry name" value="METHYLPHOSPHONATE SYNTHASE"/>
    <property type="match status" value="1"/>
</dbReference>
<gene>
    <name evidence="3" type="ORF">ERS852574_02451</name>
</gene>
<organism evidence="3 4">
    <name type="scientific">Coprococcus comes</name>
    <dbReference type="NCBI Taxonomy" id="410072"/>
    <lineage>
        <taxon>Bacteria</taxon>
        <taxon>Bacillati</taxon>
        <taxon>Bacillota</taxon>
        <taxon>Clostridia</taxon>
        <taxon>Lachnospirales</taxon>
        <taxon>Lachnospiraceae</taxon>
        <taxon>Coprococcus</taxon>
    </lineage>
</organism>
<evidence type="ECO:0000313" key="3">
    <source>
        <dbReference type="EMBL" id="CUN06163.1"/>
    </source>
</evidence>
<proteinExistence type="predicted"/>
<dbReference type="GO" id="GO:0005829">
    <property type="term" value="C:cytosol"/>
    <property type="evidence" value="ECO:0007669"/>
    <property type="project" value="TreeGrafter"/>
</dbReference>
<dbReference type="SUPFAM" id="SSF47413">
    <property type="entry name" value="lambda repressor-like DNA-binding domains"/>
    <property type="match status" value="1"/>
</dbReference>
<dbReference type="Proteomes" id="UP000095727">
    <property type="component" value="Unassembled WGS sequence"/>
</dbReference>
<keyword evidence="1" id="KW-0238">DNA-binding</keyword>
<dbReference type="Pfam" id="PF01381">
    <property type="entry name" value="HTH_3"/>
    <property type="match status" value="1"/>
</dbReference>
<name>A0A173TTJ5_9FIRM</name>
<dbReference type="InterPro" id="IPR001387">
    <property type="entry name" value="Cro/C1-type_HTH"/>
</dbReference>
<dbReference type="InterPro" id="IPR010982">
    <property type="entry name" value="Lambda_DNA-bd_dom_sf"/>
</dbReference>
<sequence length="168" mass="19691">MRFYDSPSIERIGFDFYCDIANNIVKLREENGFTQKDLAVKTGIKEYRISNMENVKIRIDLDAVEELAKALNVSADYLIDAELDCGGKECLYQVWLESEDRFKLYIRASSKRMAFLKFDKKFKECGVRYNSSRERIFIKLVGVPVSKEDFQARFPKRTEEDLPIEPEM</sequence>
<dbReference type="PROSITE" id="PS50943">
    <property type="entry name" value="HTH_CROC1"/>
    <property type="match status" value="1"/>
</dbReference>
<dbReference type="SMART" id="SM00530">
    <property type="entry name" value="HTH_XRE"/>
    <property type="match status" value="1"/>
</dbReference>
<reference evidence="3 4" key="1">
    <citation type="submission" date="2015-09" db="EMBL/GenBank/DDBJ databases">
        <authorList>
            <consortium name="Pathogen Informatics"/>
        </authorList>
    </citation>
    <scope>NUCLEOTIDE SEQUENCE [LARGE SCALE GENOMIC DNA]</scope>
    <source>
        <strain evidence="3 4">2789STDY5834962</strain>
    </source>
</reference>
<dbReference type="RefSeq" id="WP_055157718.1">
    <property type="nucleotide sequence ID" value="NZ_CYXR01000019.1"/>
</dbReference>
<dbReference type="GO" id="GO:0003700">
    <property type="term" value="F:DNA-binding transcription factor activity"/>
    <property type="evidence" value="ECO:0007669"/>
    <property type="project" value="TreeGrafter"/>
</dbReference>
<evidence type="ECO:0000313" key="4">
    <source>
        <dbReference type="Proteomes" id="UP000095727"/>
    </source>
</evidence>
<evidence type="ECO:0000256" key="1">
    <source>
        <dbReference type="ARBA" id="ARBA00023125"/>
    </source>
</evidence>
<feature type="domain" description="HTH cro/C1-type" evidence="2">
    <location>
        <begin position="24"/>
        <end position="78"/>
    </location>
</feature>
<dbReference type="EMBL" id="CYXR01000019">
    <property type="protein sequence ID" value="CUN06163.1"/>
    <property type="molecule type" value="Genomic_DNA"/>
</dbReference>
<accession>A0A173TTJ5</accession>
<dbReference type="CDD" id="cd00093">
    <property type="entry name" value="HTH_XRE"/>
    <property type="match status" value="1"/>
</dbReference>
<dbReference type="InterPro" id="IPR050807">
    <property type="entry name" value="TransReg_Diox_bact_type"/>
</dbReference>
<protein>
    <submittedName>
        <fullName evidence="3">Antitoxin HipB</fullName>
    </submittedName>
</protein>
<dbReference type="PANTHER" id="PTHR46797">
    <property type="entry name" value="HTH-TYPE TRANSCRIPTIONAL REGULATOR"/>
    <property type="match status" value="1"/>
</dbReference>